<dbReference type="SUPFAM" id="SSF51445">
    <property type="entry name" value="(Trans)glycosidases"/>
    <property type="match status" value="1"/>
</dbReference>
<dbReference type="PIRSF" id="PIRSF006336">
    <property type="entry name" value="B-gal"/>
    <property type="match status" value="1"/>
</dbReference>
<dbReference type="InterPro" id="IPR017853">
    <property type="entry name" value="GH"/>
</dbReference>
<keyword evidence="3" id="KW-0326">Glycosidase</keyword>
<feature type="domain" description="Beta-galactosidase galactose-binding" evidence="7">
    <location>
        <begin position="502"/>
        <end position="559"/>
    </location>
</feature>
<dbReference type="InterPro" id="IPR019801">
    <property type="entry name" value="Glyco_hydro_35_CS"/>
</dbReference>
<accession>A0AAJ6B377</accession>
<dbReference type="InterPro" id="IPR026283">
    <property type="entry name" value="B-gal_1-like"/>
</dbReference>
<dbReference type="PRINTS" id="PR00742">
    <property type="entry name" value="GLHYDRLASE35"/>
</dbReference>
<dbReference type="InterPro" id="IPR048912">
    <property type="entry name" value="BetaGal1-like_ABD1"/>
</dbReference>
<protein>
    <submittedName>
        <fullName evidence="8">Beta-galactosidase</fullName>
    </submittedName>
</protein>
<evidence type="ECO:0000256" key="1">
    <source>
        <dbReference type="ARBA" id="ARBA00009809"/>
    </source>
</evidence>
<dbReference type="InterPro" id="IPR008979">
    <property type="entry name" value="Galactose-bd-like_sf"/>
</dbReference>
<dbReference type="GO" id="GO:0005975">
    <property type="term" value="P:carbohydrate metabolic process"/>
    <property type="evidence" value="ECO:0007669"/>
    <property type="project" value="InterPro"/>
</dbReference>
<evidence type="ECO:0000313" key="9">
    <source>
        <dbReference type="Proteomes" id="UP001213972"/>
    </source>
</evidence>
<dbReference type="Pfam" id="PF21317">
    <property type="entry name" value="BetaGal_ABD_1"/>
    <property type="match status" value="1"/>
</dbReference>
<dbReference type="EMBL" id="CP119321">
    <property type="protein sequence ID" value="WEK12802.1"/>
    <property type="molecule type" value="Genomic_DNA"/>
</dbReference>
<evidence type="ECO:0000256" key="2">
    <source>
        <dbReference type="ARBA" id="ARBA00022801"/>
    </source>
</evidence>
<dbReference type="Proteomes" id="UP001213972">
    <property type="component" value="Chromosome"/>
</dbReference>
<evidence type="ECO:0000256" key="3">
    <source>
        <dbReference type="ARBA" id="ARBA00023295"/>
    </source>
</evidence>
<dbReference type="Gene3D" id="3.20.20.80">
    <property type="entry name" value="Glycosidases"/>
    <property type="match status" value="1"/>
</dbReference>
<dbReference type="Pfam" id="PF21467">
    <property type="entry name" value="BetaGal_gal-bd"/>
    <property type="match status" value="1"/>
</dbReference>
<dbReference type="Gene3D" id="2.60.120.260">
    <property type="entry name" value="Galactose-binding domain-like"/>
    <property type="match status" value="2"/>
</dbReference>
<sequence length="587" mass="63609">MTGRTFEIGERDFLLDGAPHRVLSGALHYFRVHPDQWRDRIRLGRMMGLNTIETYVAWNEHSPEPGVFDTDGRLDLARFLREVHEEGMHAVVRPGPYICAEFDGGGLPAWLFAGDGVGIRSLEPQYLAAVSEYLRRVMEIVAPLQIDRGGPVVMLQVENEYGAYGSDHAYLQALTDLFRACGATVPLTTVDQPVAEMLAAGTLPELHATGSFGSRVPERLAALRAQQPTGPLMCSEFWCGWFDHWGSHHHVTDPSASAGALDELLSAGASVNIYMLHGGTNAGLTNGANDKGVYQPTVTSYDYDAPVDEAGRPTEKFWAFRDVIARHFPVPEFPRTERRALHVPAPAPLRRVGTLAEVAPGAWSSHDEVPTMDAVGIWRGFARYRIDLDGTDAPAVLSFAEVRDRAWLSLDGEPVGILAREAHERSVTLPSGRGLLEILVEDEGRVNYGPRIGEPKGLIGPATLDGVPLHGWEISAVPLDAIPAARGSVGDGAPAAASVGATVWQATLSLDAPADLSLSTDGLGKGLVWIGDTCLGRYWRKGPQASLYIPEPLTRAGDNTLTVLELETLDVDALRFLDDLALGHTEH</sequence>
<dbReference type="SUPFAM" id="SSF49785">
    <property type="entry name" value="Galactose-binding domain-like"/>
    <property type="match status" value="1"/>
</dbReference>
<dbReference type="PROSITE" id="PS01182">
    <property type="entry name" value="GLYCOSYL_HYDROL_F35"/>
    <property type="match status" value="1"/>
</dbReference>
<evidence type="ECO:0000256" key="4">
    <source>
        <dbReference type="PIRSR" id="PIRSR006336-1"/>
    </source>
</evidence>
<dbReference type="InterPro" id="IPR001944">
    <property type="entry name" value="Glycoside_Hdrlase_35"/>
</dbReference>
<feature type="domain" description="Glycoside hydrolase 35 catalytic" evidence="5">
    <location>
        <begin position="13"/>
        <end position="325"/>
    </location>
</feature>
<dbReference type="AlphaFoldDB" id="A0AAJ6B377"/>
<feature type="active site" description="Proton donor" evidence="4">
    <location>
        <position position="160"/>
    </location>
</feature>
<organism evidence="8 9">
    <name type="scientific">Candidatus Microbacterium phytovorans</name>
    <dbReference type="NCBI Taxonomy" id="3121374"/>
    <lineage>
        <taxon>Bacteria</taxon>
        <taxon>Bacillati</taxon>
        <taxon>Actinomycetota</taxon>
        <taxon>Actinomycetes</taxon>
        <taxon>Micrococcales</taxon>
        <taxon>Microbacteriaceae</taxon>
        <taxon>Microbacterium</taxon>
    </lineage>
</organism>
<keyword evidence="2" id="KW-0378">Hydrolase</keyword>
<evidence type="ECO:0000259" key="6">
    <source>
        <dbReference type="Pfam" id="PF21317"/>
    </source>
</evidence>
<evidence type="ECO:0000259" key="7">
    <source>
        <dbReference type="Pfam" id="PF21467"/>
    </source>
</evidence>
<proteinExistence type="inferred from homology"/>
<dbReference type="PANTHER" id="PTHR23421">
    <property type="entry name" value="BETA-GALACTOSIDASE RELATED"/>
    <property type="match status" value="1"/>
</dbReference>
<feature type="active site" description="Nucleophile" evidence="4">
    <location>
        <position position="236"/>
    </location>
</feature>
<dbReference type="InterPro" id="IPR048913">
    <property type="entry name" value="BetaGal_gal-bd"/>
</dbReference>
<name>A0AAJ6B377_9MICO</name>
<dbReference type="InterPro" id="IPR031330">
    <property type="entry name" value="Gly_Hdrlase_35_cat"/>
</dbReference>
<evidence type="ECO:0000259" key="5">
    <source>
        <dbReference type="Pfam" id="PF01301"/>
    </source>
</evidence>
<reference evidence="8" key="1">
    <citation type="submission" date="2023-03" db="EMBL/GenBank/DDBJ databases">
        <title>Andean soil-derived lignocellulolytic bacterial consortium as a source of novel taxa and putative plastic-active enzymes.</title>
        <authorList>
            <person name="Diaz-Garcia L."/>
            <person name="Chuvochina M."/>
            <person name="Feuerriegel G."/>
            <person name="Bunk B."/>
            <person name="Sproer C."/>
            <person name="Streit W.R."/>
            <person name="Rodriguez L.M."/>
            <person name="Overmann J."/>
            <person name="Jimenez D.J."/>
        </authorList>
    </citation>
    <scope>NUCLEOTIDE SEQUENCE</scope>
    <source>
        <strain evidence="8">MAG 4610</strain>
    </source>
</reference>
<gene>
    <name evidence="8" type="ORF">P0Y48_10025</name>
</gene>
<evidence type="ECO:0000313" key="8">
    <source>
        <dbReference type="EMBL" id="WEK12802.1"/>
    </source>
</evidence>
<dbReference type="Pfam" id="PF01301">
    <property type="entry name" value="Glyco_hydro_35"/>
    <property type="match status" value="1"/>
</dbReference>
<dbReference type="GO" id="GO:0004565">
    <property type="term" value="F:beta-galactosidase activity"/>
    <property type="evidence" value="ECO:0007669"/>
    <property type="project" value="InterPro"/>
</dbReference>
<feature type="domain" description="Beta-galactosidase 1-like first all-beta" evidence="6">
    <location>
        <begin position="371"/>
        <end position="476"/>
    </location>
</feature>
<comment type="similarity">
    <text evidence="1">Belongs to the glycosyl hydrolase 35 family.</text>
</comment>